<dbReference type="Pfam" id="PF01370">
    <property type="entry name" value="Epimerase"/>
    <property type="match status" value="1"/>
</dbReference>
<dbReference type="PANTHER" id="PTHR43245">
    <property type="entry name" value="BIFUNCTIONAL POLYMYXIN RESISTANCE PROTEIN ARNA"/>
    <property type="match status" value="1"/>
</dbReference>
<keyword evidence="3" id="KW-1185">Reference proteome</keyword>
<evidence type="ECO:0000313" key="3">
    <source>
        <dbReference type="Proteomes" id="UP000321201"/>
    </source>
</evidence>
<dbReference type="Proteomes" id="UP000321201">
    <property type="component" value="Unassembled WGS sequence"/>
</dbReference>
<dbReference type="AlphaFoldDB" id="A0A5C7EVH3"/>
<protein>
    <submittedName>
        <fullName evidence="2">NAD-dependent epimerase/dehydratase family protein</fullName>
    </submittedName>
</protein>
<sequence>MKVVVTGAAGRLARAVLPILCRHPRVEQVHGIDWREVAFTHPKFLAHRADLREGLSERLLAGADGLVHLAFIVLRARLDPGSMRAINVDGTLALLRRARAAGVPRRVYLSSAAVYGAGEQLGEDAPLAPLPGFEYARHKAEVEKRLEAADPECVRLRPHAIVGPHCQPLLKRLLRQPFYVRLPDPQPRLQCVHEDDVAQAVVACLLKDVGGPFNLAAEDTFCFRDAIAERHRLPVAVSLATARRVVRFGWRFAGLFGEPGWVEGLAQPLTLDCTRARTELGWRPRYACREALAAAVPPKPRRTLKP</sequence>
<evidence type="ECO:0000313" key="2">
    <source>
        <dbReference type="EMBL" id="TXF12853.1"/>
    </source>
</evidence>
<feature type="domain" description="NAD-dependent epimerase/dehydratase" evidence="1">
    <location>
        <begin position="3"/>
        <end position="215"/>
    </location>
</feature>
<dbReference type="InterPro" id="IPR050177">
    <property type="entry name" value="Lipid_A_modif_metabolic_enz"/>
</dbReference>
<dbReference type="OrthoDB" id="9801056at2"/>
<dbReference type="Gene3D" id="3.40.50.720">
    <property type="entry name" value="NAD(P)-binding Rossmann-like Domain"/>
    <property type="match status" value="1"/>
</dbReference>
<dbReference type="InterPro" id="IPR001509">
    <property type="entry name" value="Epimerase_deHydtase"/>
</dbReference>
<name>A0A5C7EVH3_9PROT</name>
<proteinExistence type="predicted"/>
<organism evidence="2 3">
    <name type="scientific">Pelomicrobium methylotrophicum</name>
    <dbReference type="NCBI Taxonomy" id="2602750"/>
    <lineage>
        <taxon>Bacteria</taxon>
        <taxon>Pseudomonadati</taxon>
        <taxon>Pseudomonadota</taxon>
        <taxon>Hydrogenophilia</taxon>
        <taxon>Hydrogenophilia incertae sedis</taxon>
        <taxon>Pelomicrobium</taxon>
    </lineage>
</organism>
<dbReference type="PANTHER" id="PTHR43245:SF52">
    <property type="entry name" value="NAD-DEPENDENT EPIMERASE_DEHYDRATASE"/>
    <property type="match status" value="1"/>
</dbReference>
<comment type="caution">
    <text evidence="2">The sequence shown here is derived from an EMBL/GenBank/DDBJ whole genome shotgun (WGS) entry which is preliminary data.</text>
</comment>
<dbReference type="EMBL" id="VPFL01000004">
    <property type="protein sequence ID" value="TXF12853.1"/>
    <property type="molecule type" value="Genomic_DNA"/>
</dbReference>
<dbReference type="SUPFAM" id="SSF51735">
    <property type="entry name" value="NAD(P)-binding Rossmann-fold domains"/>
    <property type="match status" value="1"/>
</dbReference>
<dbReference type="InParanoid" id="A0A5C7EVH3"/>
<evidence type="ECO:0000259" key="1">
    <source>
        <dbReference type="Pfam" id="PF01370"/>
    </source>
</evidence>
<dbReference type="InterPro" id="IPR036291">
    <property type="entry name" value="NAD(P)-bd_dom_sf"/>
</dbReference>
<reference evidence="2 3" key="1">
    <citation type="submission" date="2019-08" db="EMBL/GenBank/DDBJ databases">
        <title>Pelomicrobium methylotrophicum gen. nov., sp. nov. a moderately thermophilic, facultatively anaerobic, lithoautotrophic and methylotrophic bacterium isolated from a terrestrial mud volcano.</title>
        <authorList>
            <person name="Slobodkina G.B."/>
            <person name="Merkel A.Y."/>
            <person name="Slobodkin A.I."/>
        </authorList>
    </citation>
    <scope>NUCLEOTIDE SEQUENCE [LARGE SCALE GENOMIC DNA]</scope>
    <source>
        <strain evidence="2 3">SM250</strain>
    </source>
</reference>
<accession>A0A5C7EVH3</accession>
<dbReference type="RefSeq" id="WP_147798934.1">
    <property type="nucleotide sequence ID" value="NZ_VPFL01000004.1"/>
</dbReference>
<gene>
    <name evidence="2" type="ORF">FR698_04235</name>
</gene>